<proteinExistence type="inferred from homology"/>
<dbReference type="InterPro" id="IPR057309">
    <property type="entry name" value="PcsB_CC"/>
</dbReference>
<dbReference type="InterPro" id="IPR000064">
    <property type="entry name" value="NLP_P60_dom"/>
</dbReference>
<dbReference type="Pfam" id="PF00877">
    <property type="entry name" value="NLPC_P60"/>
    <property type="match status" value="1"/>
</dbReference>
<evidence type="ECO:0000313" key="9">
    <source>
        <dbReference type="EMBL" id="PLS02823.1"/>
    </source>
</evidence>
<evidence type="ECO:0000256" key="5">
    <source>
        <dbReference type="ARBA" id="ARBA00022807"/>
    </source>
</evidence>
<dbReference type="Proteomes" id="UP000234950">
    <property type="component" value="Unassembled WGS sequence"/>
</dbReference>
<organism evidence="9 10">
    <name type="scientific">Neobacillus cucumis</name>
    <dbReference type="NCBI Taxonomy" id="1740721"/>
    <lineage>
        <taxon>Bacteria</taxon>
        <taxon>Bacillati</taxon>
        <taxon>Bacillota</taxon>
        <taxon>Bacilli</taxon>
        <taxon>Bacillales</taxon>
        <taxon>Bacillaceae</taxon>
        <taxon>Neobacillus</taxon>
    </lineage>
</organism>
<dbReference type="GO" id="GO:0006508">
    <property type="term" value="P:proteolysis"/>
    <property type="evidence" value="ECO:0007669"/>
    <property type="project" value="UniProtKB-KW"/>
</dbReference>
<evidence type="ECO:0000259" key="8">
    <source>
        <dbReference type="PROSITE" id="PS51935"/>
    </source>
</evidence>
<feature type="coiled-coil region" evidence="6">
    <location>
        <begin position="46"/>
        <end position="126"/>
    </location>
</feature>
<dbReference type="AlphaFoldDB" id="A0A2N5HBC8"/>
<name>A0A2N5HBC8_9BACI</name>
<dbReference type="EMBL" id="PGVE01000064">
    <property type="protein sequence ID" value="PLS02823.1"/>
    <property type="molecule type" value="Genomic_DNA"/>
</dbReference>
<sequence>MKKRFTAISTSIIWVAGMIFSLPAVQAETINTKGVQEQRAGIQSEILKADQEIIQVQDEITKLTEQIERVEQAIIDNNNMIAQTELKVQASEKEVFGLEREINVIQDRINKRNKILKKRAVTLQENGGKVKYIDVILGSSSFDDFVGRLHAVAAIVQADQDLVKQYEEDQNTAILKQASVEKRLRDLKEMKIELEGMQAQILEQKEENDALKEELKQIEKQKLSHKAVLQEKDLTLATKEAELNTSTPTSTTSNSAPLNVIIPTTSNAAINTVIQAGEKYIGNSVYVFGGGRNDYDVEHGRFDCSGFVAWAFAQAGIKVGAHTDLLKNTGKRVTFGEARPGDLVFFDTYKIDGHVGIYLGGGLFIGSQSRTGIAIADLTHGYYLQKFNGRVMRIIDN</sequence>
<dbReference type="OrthoDB" id="9813368at2"/>
<gene>
    <name evidence="9" type="ORF">CVD27_16655</name>
</gene>
<dbReference type="Gene3D" id="6.10.250.3150">
    <property type="match status" value="1"/>
</dbReference>
<protein>
    <submittedName>
        <fullName evidence="9">Peptidase</fullName>
    </submittedName>
</protein>
<comment type="similarity">
    <text evidence="1">Belongs to the peptidase C40 family.</text>
</comment>
<dbReference type="Pfam" id="PF24568">
    <property type="entry name" value="CC_PcsB"/>
    <property type="match status" value="1"/>
</dbReference>
<keyword evidence="3 7" id="KW-0732">Signal</keyword>
<feature type="domain" description="NlpC/P60" evidence="8">
    <location>
        <begin position="267"/>
        <end position="395"/>
    </location>
</feature>
<keyword evidence="10" id="KW-1185">Reference proteome</keyword>
<dbReference type="PROSITE" id="PS51935">
    <property type="entry name" value="NLPC_P60"/>
    <property type="match status" value="1"/>
</dbReference>
<keyword evidence="4" id="KW-0378">Hydrolase</keyword>
<feature type="chain" id="PRO_5039103815" evidence="7">
    <location>
        <begin position="27"/>
        <end position="397"/>
    </location>
</feature>
<feature type="signal peptide" evidence="7">
    <location>
        <begin position="1"/>
        <end position="26"/>
    </location>
</feature>
<accession>A0A2N5HBC8</accession>
<dbReference type="PANTHER" id="PTHR47053">
    <property type="entry name" value="MUREIN DD-ENDOPEPTIDASE MEPH-RELATED"/>
    <property type="match status" value="1"/>
</dbReference>
<reference evidence="9 10" key="1">
    <citation type="submission" date="2017-11" db="EMBL/GenBank/DDBJ databases">
        <title>Comparitive Functional Genomics of Dry Heat Resistant strains isolated from the Viking Spacecraft.</title>
        <authorList>
            <person name="Seuylemezian A."/>
            <person name="Cooper K."/>
            <person name="Vaishampayan P."/>
        </authorList>
    </citation>
    <scope>NUCLEOTIDE SEQUENCE [LARGE SCALE GENOMIC DNA]</scope>
    <source>
        <strain evidence="9 10">V32-6</strain>
    </source>
</reference>
<dbReference type="GO" id="GO:0008234">
    <property type="term" value="F:cysteine-type peptidase activity"/>
    <property type="evidence" value="ECO:0007669"/>
    <property type="project" value="UniProtKB-KW"/>
</dbReference>
<dbReference type="SUPFAM" id="SSF54001">
    <property type="entry name" value="Cysteine proteinases"/>
    <property type="match status" value="1"/>
</dbReference>
<dbReference type="Gene3D" id="3.90.1720.10">
    <property type="entry name" value="endopeptidase domain like (from Nostoc punctiforme)"/>
    <property type="match status" value="1"/>
</dbReference>
<evidence type="ECO:0000256" key="1">
    <source>
        <dbReference type="ARBA" id="ARBA00007074"/>
    </source>
</evidence>
<evidence type="ECO:0000256" key="3">
    <source>
        <dbReference type="ARBA" id="ARBA00022729"/>
    </source>
</evidence>
<comment type="caution">
    <text evidence="9">The sequence shown here is derived from an EMBL/GenBank/DDBJ whole genome shotgun (WGS) entry which is preliminary data.</text>
</comment>
<keyword evidence="2" id="KW-0645">Protease</keyword>
<evidence type="ECO:0000256" key="6">
    <source>
        <dbReference type="SAM" id="Coils"/>
    </source>
</evidence>
<evidence type="ECO:0000313" key="10">
    <source>
        <dbReference type="Proteomes" id="UP000234950"/>
    </source>
</evidence>
<dbReference type="RefSeq" id="WP_101649021.1">
    <property type="nucleotide sequence ID" value="NZ_PGVE01000064.1"/>
</dbReference>
<dbReference type="InterPro" id="IPR051202">
    <property type="entry name" value="Peptidase_C40"/>
</dbReference>
<evidence type="ECO:0000256" key="4">
    <source>
        <dbReference type="ARBA" id="ARBA00022801"/>
    </source>
</evidence>
<keyword evidence="6" id="KW-0175">Coiled coil</keyword>
<feature type="coiled-coil region" evidence="6">
    <location>
        <begin position="180"/>
        <end position="228"/>
    </location>
</feature>
<evidence type="ECO:0000256" key="7">
    <source>
        <dbReference type="SAM" id="SignalP"/>
    </source>
</evidence>
<dbReference type="PANTHER" id="PTHR47053:SF1">
    <property type="entry name" value="MUREIN DD-ENDOPEPTIDASE MEPH-RELATED"/>
    <property type="match status" value="1"/>
</dbReference>
<evidence type="ECO:0000256" key="2">
    <source>
        <dbReference type="ARBA" id="ARBA00022670"/>
    </source>
</evidence>
<keyword evidence="5" id="KW-0788">Thiol protease</keyword>
<dbReference type="InterPro" id="IPR038765">
    <property type="entry name" value="Papain-like_cys_pep_sf"/>
</dbReference>